<proteinExistence type="predicted"/>
<dbReference type="PANTHER" id="PTHR12558">
    <property type="entry name" value="CELL DIVISION CYCLE 16,23,27"/>
    <property type="match status" value="1"/>
</dbReference>
<evidence type="ECO:0000256" key="1">
    <source>
        <dbReference type="PROSITE-ProRule" id="PRU00339"/>
    </source>
</evidence>
<accession>G7WFN1</accession>
<reference evidence="3" key="1">
    <citation type="submission" date="2011-11" db="EMBL/GenBank/DDBJ databases">
        <title>Complete sequence of Desulfosporosinus orientis DSM 765.</title>
        <authorList>
            <person name="Lucas S."/>
            <person name="Han J."/>
            <person name="Lapidus A."/>
            <person name="Cheng J.-F."/>
            <person name="Goodwin L."/>
            <person name="Pitluck S."/>
            <person name="Peters L."/>
            <person name="Ovchinnikova G."/>
            <person name="Teshima H."/>
            <person name="Detter J.C."/>
            <person name="Han C."/>
            <person name="Tapia R."/>
            <person name="Land M."/>
            <person name="Hauser L."/>
            <person name="Kyrpides N."/>
            <person name="Ivanova N."/>
            <person name="Pagani I."/>
            <person name="Pester M."/>
            <person name="Spring S."/>
            <person name="Ollivier B."/>
            <person name="Rattei T."/>
            <person name="Klenk H.-P."/>
            <person name="Wagner M."/>
            <person name="Loy A."/>
            <person name="Woyke T."/>
        </authorList>
    </citation>
    <scope>NUCLEOTIDE SEQUENCE [LARGE SCALE GENOMIC DNA]</scope>
    <source>
        <strain evidence="3">ATCC 19365 / DSM 765 / NCIMB 8382 / VKM B-1628</strain>
    </source>
</reference>
<dbReference type="STRING" id="768706.Desor_3409"/>
<evidence type="ECO:0000313" key="3">
    <source>
        <dbReference type="Proteomes" id="UP000006346"/>
    </source>
</evidence>
<name>G7WFN1_DESOD</name>
<evidence type="ECO:0000313" key="2">
    <source>
        <dbReference type="EMBL" id="AET68904.1"/>
    </source>
</evidence>
<dbReference type="Proteomes" id="UP000006346">
    <property type="component" value="Chromosome"/>
</dbReference>
<dbReference type="PANTHER" id="PTHR12558:SF13">
    <property type="entry name" value="CELL DIVISION CYCLE PROTEIN 27 HOMOLOG"/>
    <property type="match status" value="1"/>
</dbReference>
<dbReference type="Gene3D" id="1.25.40.10">
    <property type="entry name" value="Tetratricopeptide repeat domain"/>
    <property type="match status" value="1"/>
</dbReference>
<dbReference type="OrthoDB" id="1633926at2"/>
<dbReference type="AlphaFoldDB" id="G7WFN1"/>
<dbReference type="EMBL" id="CP003108">
    <property type="protein sequence ID" value="AET68904.1"/>
    <property type="molecule type" value="Genomic_DNA"/>
</dbReference>
<gene>
    <name evidence="2" type="ordered locus">Desor_3409</name>
</gene>
<organism evidence="2 3">
    <name type="scientific">Desulfosporosinus orientis (strain ATCC 19365 / DSM 765 / NCIMB 8382 / VKM B-1628 / Singapore I)</name>
    <name type="common">Desulfotomaculum orientis</name>
    <dbReference type="NCBI Taxonomy" id="768706"/>
    <lineage>
        <taxon>Bacteria</taxon>
        <taxon>Bacillati</taxon>
        <taxon>Bacillota</taxon>
        <taxon>Clostridia</taxon>
        <taxon>Eubacteriales</taxon>
        <taxon>Desulfitobacteriaceae</taxon>
        <taxon>Desulfosporosinus</taxon>
    </lineage>
</organism>
<feature type="repeat" description="TPR" evidence="1">
    <location>
        <begin position="69"/>
        <end position="102"/>
    </location>
</feature>
<sequence>MVTPNSSPVLPTEQLTSNLKPEQEHVPIHVSDTKAYTFYENGLKLYYERNFTEALGLFDQALSIDPQCYEALNAKGAALAFQGHYDQGLALIQQALAINPSFVYANFNLGLANELAGRWEDSISAYQKALQLDNRDTWSYYGIASIYGRQGNVEKVLEYLKPAIELDKDVKEVARNEHDFAPVRQDPRFQDLIEP</sequence>
<dbReference type="HOGENOM" id="CLU_003728_12_2_9"/>
<dbReference type="InterPro" id="IPR019734">
    <property type="entry name" value="TPR_rpt"/>
</dbReference>
<dbReference type="PATRIC" id="fig|768706.3.peg.3437"/>
<reference evidence="2 3" key="2">
    <citation type="journal article" date="2012" name="J. Bacteriol.">
        <title>Complete genome sequences of Desulfosporosinus orientis DSM765T, Desulfosporosinus youngiae DSM17734T, Desulfosporosinus meridiei DSM13257T, and Desulfosporosinus acidiphilus DSM22704T.</title>
        <authorList>
            <person name="Pester M."/>
            <person name="Brambilla E."/>
            <person name="Alazard D."/>
            <person name="Rattei T."/>
            <person name="Weinmaier T."/>
            <person name="Han J."/>
            <person name="Lucas S."/>
            <person name="Lapidus A."/>
            <person name="Cheng J.F."/>
            <person name="Goodwin L."/>
            <person name="Pitluck S."/>
            <person name="Peters L."/>
            <person name="Ovchinnikova G."/>
            <person name="Teshima H."/>
            <person name="Detter J.C."/>
            <person name="Han C.S."/>
            <person name="Tapia R."/>
            <person name="Land M.L."/>
            <person name="Hauser L."/>
            <person name="Kyrpides N.C."/>
            <person name="Ivanova N.N."/>
            <person name="Pagani I."/>
            <person name="Huntmann M."/>
            <person name="Wei C.L."/>
            <person name="Davenport K.W."/>
            <person name="Daligault H."/>
            <person name="Chain P.S."/>
            <person name="Chen A."/>
            <person name="Mavromatis K."/>
            <person name="Markowitz V."/>
            <person name="Szeto E."/>
            <person name="Mikhailova N."/>
            <person name="Pati A."/>
            <person name="Wagner M."/>
            <person name="Woyke T."/>
            <person name="Ollivier B."/>
            <person name="Klenk H.P."/>
            <person name="Spring S."/>
            <person name="Loy A."/>
        </authorList>
    </citation>
    <scope>NUCLEOTIDE SEQUENCE [LARGE SCALE GENOMIC DNA]</scope>
    <source>
        <strain evidence="3">ATCC 19365 / DSM 765 / NCIMB 8382 / VKM B-1628</strain>
    </source>
</reference>
<keyword evidence="3" id="KW-1185">Reference proteome</keyword>
<keyword evidence="1" id="KW-0802">TPR repeat</keyword>
<dbReference type="InterPro" id="IPR011990">
    <property type="entry name" value="TPR-like_helical_dom_sf"/>
</dbReference>
<dbReference type="SMART" id="SM00028">
    <property type="entry name" value="TPR"/>
    <property type="match status" value="4"/>
</dbReference>
<dbReference type="eggNOG" id="COG0457">
    <property type="taxonomic scope" value="Bacteria"/>
</dbReference>
<dbReference type="SUPFAM" id="SSF48452">
    <property type="entry name" value="TPR-like"/>
    <property type="match status" value="1"/>
</dbReference>
<feature type="repeat" description="TPR" evidence="1">
    <location>
        <begin position="137"/>
        <end position="170"/>
    </location>
</feature>
<dbReference type="PROSITE" id="PS50005">
    <property type="entry name" value="TPR"/>
    <property type="match status" value="4"/>
</dbReference>
<dbReference type="Pfam" id="PF13432">
    <property type="entry name" value="TPR_16"/>
    <property type="match status" value="1"/>
</dbReference>
<dbReference type="KEGG" id="dor:Desor_3409"/>
<protein>
    <submittedName>
        <fullName evidence="2">Tetratricopeptide repeat protein</fullName>
    </submittedName>
</protein>
<feature type="repeat" description="TPR" evidence="1">
    <location>
        <begin position="103"/>
        <end position="136"/>
    </location>
</feature>
<dbReference type="NCBIfam" id="NF047558">
    <property type="entry name" value="TPR_END_plus"/>
    <property type="match status" value="1"/>
</dbReference>
<dbReference type="Pfam" id="PF13181">
    <property type="entry name" value="TPR_8"/>
    <property type="match status" value="1"/>
</dbReference>
<feature type="repeat" description="TPR" evidence="1">
    <location>
        <begin position="35"/>
        <end position="68"/>
    </location>
</feature>